<evidence type="ECO:0000313" key="2">
    <source>
        <dbReference type="EMBL" id="JAE13447.1"/>
    </source>
</evidence>
<dbReference type="EMBL" id="GBRH01184449">
    <property type="protein sequence ID" value="JAE13447.1"/>
    <property type="molecule type" value="Transcribed_RNA"/>
</dbReference>
<proteinExistence type="predicted"/>
<evidence type="ECO:0000256" key="1">
    <source>
        <dbReference type="SAM" id="MobiDB-lite"/>
    </source>
</evidence>
<feature type="compositionally biased region" description="Pro residues" evidence="1">
    <location>
        <begin position="62"/>
        <end position="72"/>
    </location>
</feature>
<feature type="region of interest" description="Disordered" evidence="1">
    <location>
        <begin position="57"/>
        <end position="88"/>
    </location>
</feature>
<dbReference type="AlphaFoldDB" id="A0A0A9FM62"/>
<reference evidence="2" key="2">
    <citation type="journal article" date="2015" name="Data Brief">
        <title>Shoot transcriptome of the giant reed, Arundo donax.</title>
        <authorList>
            <person name="Barrero R.A."/>
            <person name="Guerrero F.D."/>
            <person name="Moolhuijzen P."/>
            <person name="Goolsby J.A."/>
            <person name="Tidwell J."/>
            <person name="Bellgard S.E."/>
            <person name="Bellgard M.I."/>
        </authorList>
    </citation>
    <scope>NUCLEOTIDE SEQUENCE</scope>
    <source>
        <tissue evidence="2">Shoot tissue taken approximately 20 cm above the soil surface</tissue>
    </source>
</reference>
<organism evidence="2">
    <name type="scientific">Arundo donax</name>
    <name type="common">Giant reed</name>
    <name type="synonym">Donax arundinaceus</name>
    <dbReference type="NCBI Taxonomy" id="35708"/>
    <lineage>
        <taxon>Eukaryota</taxon>
        <taxon>Viridiplantae</taxon>
        <taxon>Streptophyta</taxon>
        <taxon>Embryophyta</taxon>
        <taxon>Tracheophyta</taxon>
        <taxon>Spermatophyta</taxon>
        <taxon>Magnoliopsida</taxon>
        <taxon>Liliopsida</taxon>
        <taxon>Poales</taxon>
        <taxon>Poaceae</taxon>
        <taxon>PACMAD clade</taxon>
        <taxon>Arundinoideae</taxon>
        <taxon>Arundineae</taxon>
        <taxon>Arundo</taxon>
    </lineage>
</organism>
<accession>A0A0A9FM62</accession>
<reference evidence="2" key="1">
    <citation type="submission" date="2014-09" db="EMBL/GenBank/DDBJ databases">
        <authorList>
            <person name="Magalhaes I.L.F."/>
            <person name="Oliveira U."/>
            <person name="Santos F.R."/>
            <person name="Vidigal T.H.D.A."/>
            <person name="Brescovit A.D."/>
            <person name="Santos A.J."/>
        </authorList>
    </citation>
    <scope>NUCLEOTIDE SEQUENCE</scope>
    <source>
        <tissue evidence="2">Shoot tissue taken approximately 20 cm above the soil surface</tissue>
    </source>
</reference>
<protein>
    <submittedName>
        <fullName evidence="2">Uncharacterized protein</fullName>
    </submittedName>
</protein>
<sequence length="88" mass="8966">MRAACASAKLVSFSWRPQGGCAPRGWRWSAGGASSAASTPPRPARCRLPARTACAGGGAVAPPRPAPRPCPSAPACSPRCRTPRPPCT</sequence>
<name>A0A0A9FM62_ARUDO</name>